<dbReference type="AlphaFoldDB" id="M7TEJ8"/>
<protein>
    <submittedName>
        <fullName evidence="7">Putative duf1772 domain containing protein</fullName>
    </submittedName>
</protein>
<evidence type="ECO:0000256" key="1">
    <source>
        <dbReference type="ARBA" id="ARBA00004141"/>
    </source>
</evidence>
<comment type="subcellular location">
    <subcellularLocation>
        <location evidence="1">Membrane</location>
        <topology evidence="1">Multi-pass membrane protein</topology>
    </subcellularLocation>
</comment>
<gene>
    <name evidence="7" type="ORF">UCREL1_4629</name>
</gene>
<proteinExistence type="inferred from homology"/>
<dbReference type="KEGG" id="ela:UCREL1_4629"/>
<sequence length="127" mass="13904">MFGVTSRVFPVPMMVAPALLNGFLAWRVPGAGGRLRAVYAAIAVATLSIMPWTLVALMPINRMLEARSAKYDVDLLKEKREGEDELVETLQDRETTHALVDQWGVRNLYRSAVSLLAGCAGLYAALV</sequence>
<reference evidence="8" key="1">
    <citation type="journal article" date="2013" name="Genome Announc.">
        <title>Draft genome sequence of the grapevine dieback fungus Eutypa lata UCR-EL1.</title>
        <authorList>
            <person name="Blanco-Ulate B."/>
            <person name="Rolshausen P.E."/>
            <person name="Cantu D."/>
        </authorList>
    </citation>
    <scope>NUCLEOTIDE SEQUENCE [LARGE SCALE GENOMIC DNA]</scope>
    <source>
        <strain evidence="8">UCR-EL1</strain>
    </source>
</reference>
<keyword evidence="8" id="KW-1185">Reference proteome</keyword>
<accession>M7TEJ8</accession>
<dbReference type="InterPro" id="IPR013901">
    <property type="entry name" value="Anthrone_oxy"/>
</dbReference>
<dbReference type="EMBL" id="KB706254">
    <property type="protein sequence ID" value="EMR68356.1"/>
    <property type="molecule type" value="Genomic_DNA"/>
</dbReference>
<feature type="transmembrane region" description="Helical" evidence="6">
    <location>
        <begin position="7"/>
        <end position="26"/>
    </location>
</feature>
<dbReference type="PANTHER" id="PTHR35042:SF1">
    <property type="entry name" value="DUF1772-DOMAIN-CONTAINING PROTEIN"/>
    <property type="match status" value="1"/>
</dbReference>
<name>M7TEJ8_EUTLA</name>
<organism evidence="7 8">
    <name type="scientific">Eutypa lata (strain UCR-EL1)</name>
    <name type="common">Grapevine dieback disease fungus</name>
    <name type="synonym">Eutypa armeniacae</name>
    <dbReference type="NCBI Taxonomy" id="1287681"/>
    <lineage>
        <taxon>Eukaryota</taxon>
        <taxon>Fungi</taxon>
        <taxon>Dikarya</taxon>
        <taxon>Ascomycota</taxon>
        <taxon>Pezizomycotina</taxon>
        <taxon>Sordariomycetes</taxon>
        <taxon>Xylariomycetidae</taxon>
        <taxon>Xylariales</taxon>
        <taxon>Diatrypaceae</taxon>
        <taxon>Eutypa</taxon>
    </lineage>
</organism>
<dbReference type="OMA" id="MEDNGHA"/>
<evidence type="ECO:0000256" key="5">
    <source>
        <dbReference type="ARBA" id="ARBA00034313"/>
    </source>
</evidence>
<dbReference type="Pfam" id="PF08592">
    <property type="entry name" value="Anthrone_oxy"/>
    <property type="match status" value="1"/>
</dbReference>
<evidence type="ECO:0000256" key="4">
    <source>
        <dbReference type="ARBA" id="ARBA00023136"/>
    </source>
</evidence>
<evidence type="ECO:0000313" key="8">
    <source>
        <dbReference type="Proteomes" id="UP000012174"/>
    </source>
</evidence>
<keyword evidence="2 6" id="KW-0812">Transmembrane</keyword>
<dbReference type="OrthoDB" id="5954308at2759"/>
<comment type="similarity">
    <text evidence="5">Belongs to the anthrone oxygenase family.</text>
</comment>
<dbReference type="HOGENOM" id="CLU_1970568_0_0_1"/>
<dbReference type="PANTHER" id="PTHR35042">
    <property type="entry name" value="ANTHRONE OXYGENASE ENCC"/>
    <property type="match status" value="1"/>
</dbReference>
<evidence type="ECO:0000256" key="3">
    <source>
        <dbReference type="ARBA" id="ARBA00022989"/>
    </source>
</evidence>
<dbReference type="GO" id="GO:0016020">
    <property type="term" value="C:membrane"/>
    <property type="evidence" value="ECO:0007669"/>
    <property type="project" value="UniProtKB-SubCell"/>
</dbReference>
<evidence type="ECO:0000256" key="2">
    <source>
        <dbReference type="ARBA" id="ARBA00022692"/>
    </source>
</evidence>
<keyword evidence="4 6" id="KW-0472">Membrane</keyword>
<evidence type="ECO:0000256" key="6">
    <source>
        <dbReference type="SAM" id="Phobius"/>
    </source>
</evidence>
<feature type="transmembrane region" description="Helical" evidence="6">
    <location>
        <begin position="38"/>
        <end position="60"/>
    </location>
</feature>
<evidence type="ECO:0000313" key="7">
    <source>
        <dbReference type="EMBL" id="EMR68356.1"/>
    </source>
</evidence>
<dbReference type="Proteomes" id="UP000012174">
    <property type="component" value="Unassembled WGS sequence"/>
</dbReference>
<keyword evidence="3 6" id="KW-1133">Transmembrane helix</keyword>